<organism evidence="1 2">
    <name type="scientific">Adonisia turfae CCMR0081</name>
    <dbReference type="NCBI Taxonomy" id="2292702"/>
    <lineage>
        <taxon>Bacteria</taxon>
        <taxon>Bacillati</taxon>
        <taxon>Cyanobacteriota</taxon>
        <taxon>Adonisia</taxon>
        <taxon>Adonisia turfae</taxon>
    </lineage>
</organism>
<evidence type="ECO:0000313" key="1">
    <source>
        <dbReference type="EMBL" id="NEZ57902.1"/>
    </source>
</evidence>
<dbReference type="AlphaFoldDB" id="A0A6M0RQ96"/>
<name>A0A6M0RQ96_9CYAN</name>
<evidence type="ECO:0000313" key="2">
    <source>
        <dbReference type="Proteomes" id="UP000481033"/>
    </source>
</evidence>
<dbReference type="NCBIfam" id="NF033465">
    <property type="entry name" value="PTPA-CTERM"/>
    <property type="match status" value="1"/>
</dbReference>
<sequence>MVYSDKCVDPAYFAVFLDPIVRINKIAASIACSLGIASVSAVVLAAAPVSALSITAEDSIYELTVEEATFDDLRARDDFENLVPWFGDENLARTIAAAAGEAFADGNSELGVPDGFFGPSFAFDVDINGSIDFTTYINNERRLVEAGKINSDSDTFYAVINLDVSSDDATDVPTPALLPGLMGMGLAAMRRRNLD</sequence>
<comment type="caution">
    <text evidence="1">The sequence shown here is derived from an EMBL/GenBank/DDBJ whole genome shotgun (WGS) entry which is preliminary data.</text>
</comment>
<dbReference type="EMBL" id="QXHD01000004">
    <property type="protein sequence ID" value="NEZ57902.1"/>
    <property type="molecule type" value="Genomic_DNA"/>
</dbReference>
<keyword evidence="2" id="KW-1185">Reference proteome</keyword>
<protein>
    <submittedName>
        <fullName evidence="1">PTPA-CTERM sorting domain-containing protein</fullName>
    </submittedName>
</protein>
<accession>A0A6M0RQ96</accession>
<dbReference type="Proteomes" id="UP000481033">
    <property type="component" value="Unassembled WGS sequence"/>
</dbReference>
<proteinExistence type="predicted"/>
<reference evidence="1 2" key="1">
    <citation type="journal article" date="2020" name="Microb. Ecol.">
        <title>Ecogenomics of the Marine Benthic Filamentous Cyanobacterium Adonisia.</title>
        <authorList>
            <person name="Walter J.M."/>
            <person name="Coutinho F.H."/>
            <person name="Leomil L."/>
            <person name="Hargreaves P.I."/>
            <person name="Campeao M.E."/>
            <person name="Vieira V.V."/>
            <person name="Silva B.S."/>
            <person name="Fistarol G.O."/>
            <person name="Salomon P.S."/>
            <person name="Sawabe T."/>
            <person name="Mino S."/>
            <person name="Hosokawa M."/>
            <person name="Miyashita H."/>
            <person name="Maruyama F."/>
            <person name="van Verk M.C."/>
            <person name="Dutilh B.E."/>
            <person name="Thompson C.C."/>
            <person name="Thompson F.L."/>
        </authorList>
    </citation>
    <scope>NUCLEOTIDE SEQUENCE [LARGE SCALE GENOMIC DNA]</scope>
    <source>
        <strain evidence="1 2">CCMR0081</strain>
    </source>
</reference>
<gene>
    <name evidence="1" type="ORF">DXZ20_20100</name>
</gene>